<dbReference type="AlphaFoldDB" id="A0A7Z2GRJ3"/>
<gene>
    <name evidence="2" type="ORF">FAZ98_31140</name>
    <name evidence="3" type="ORF">FAZ98_31635</name>
</gene>
<feature type="signal peptide" evidence="1">
    <location>
        <begin position="1"/>
        <end position="20"/>
    </location>
</feature>
<protein>
    <submittedName>
        <fullName evidence="2">Uncharacterized protein</fullName>
    </submittedName>
</protein>
<dbReference type="EMBL" id="CP046916">
    <property type="protein sequence ID" value="QGZ66259.1"/>
    <property type="molecule type" value="Genomic_DNA"/>
</dbReference>
<accession>A0A7Z2GRJ3</accession>
<feature type="chain" id="PRO_5036407342" evidence="1">
    <location>
        <begin position="21"/>
        <end position="131"/>
    </location>
</feature>
<dbReference type="KEGG" id="pacs:FAZ98_31140"/>
<reference evidence="2 4" key="1">
    <citation type="submission" date="2019-12" db="EMBL/GenBank/DDBJ databases">
        <title>Paraburkholderia acidiphila 7Q-K02 sp. nov and Paraburkholderia acidisoli DHF22 sp. nov., two strains isolated from forest soil.</title>
        <authorList>
            <person name="Gao Z."/>
            <person name="Qiu L."/>
        </authorList>
    </citation>
    <scope>NUCLEOTIDE SEQUENCE [LARGE SCALE GENOMIC DNA]</scope>
    <source>
        <strain evidence="2 4">DHF22</strain>
    </source>
</reference>
<evidence type="ECO:0000313" key="3">
    <source>
        <dbReference type="EMBL" id="QGZ66347.1"/>
    </source>
</evidence>
<sequence length="131" mass="13140">MTLMKKLLLIALFSPVVAFAQSYPSPTFNSITLQSPLTAANGGTGTTTATGTGSVVLNTSPTFSGTPSGPTAAAGTSTTQFATTAFVGSAITGISTSVFGTLYASWFNSLPTTLPATSGVYWNNGGVLSKS</sequence>
<name>A0A7Z2GRJ3_9BURK</name>
<keyword evidence="4" id="KW-1185">Reference proteome</keyword>
<keyword evidence="1" id="KW-0732">Signal</keyword>
<dbReference type="EMBL" id="CP046916">
    <property type="protein sequence ID" value="QGZ66347.1"/>
    <property type="molecule type" value="Genomic_DNA"/>
</dbReference>
<organism evidence="2 4">
    <name type="scientific">Paraburkholderia acidisoli</name>
    <dbReference type="NCBI Taxonomy" id="2571748"/>
    <lineage>
        <taxon>Bacteria</taxon>
        <taxon>Pseudomonadati</taxon>
        <taxon>Pseudomonadota</taxon>
        <taxon>Betaproteobacteria</taxon>
        <taxon>Burkholderiales</taxon>
        <taxon>Burkholderiaceae</taxon>
        <taxon>Paraburkholderia</taxon>
    </lineage>
</organism>
<proteinExistence type="predicted"/>
<dbReference type="OrthoDB" id="9115459at2"/>
<dbReference type="RefSeq" id="WP_158957510.1">
    <property type="nucleotide sequence ID" value="NZ_CP046916.1"/>
</dbReference>
<evidence type="ECO:0000313" key="2">
    <source>
        <dbReference type="EMBL" id="QGZ66259.1"/>
    </source>
</evidence>
<evidence type="ECO:0000313" key="4">
    <source>
        <dbReference type="Proteomes" id="UP000433577"/>
    </source>
</evidence>
<evidence type="ECO:0000256" key="1">
    <source>
        <dbReference type="SAM" id="SignalP"/>
    </source>
</evidence>
<dbReference type="KEGG" id="pacs:FAZ98_31635"/>
<dbReference type="Proteomes" id="UP000433577">
    <property type="component" value="Chromosome 4"/>
</dbReference>